<dbReference type="GO" id="GO:0032259">
    <property type="term" value="P:methylation"/>
    <property type="evidence" value="ECO:0007669"/>
    <property type="project" value="UniProtKB-KW"/>
</dbReference>
<comment type="caution">
    <text evidence="2">The sequence shown here is derived from an EMBL/GenBank/DDBJ whole genome shotgun (WGS) entry which is preliminary data.</text>
</comment>
<feature type="domain" description="Methyltransferase type 11" evidence="1">
    <location>
        <begin position="41"/>
        <end position="140"/>
    </location>
</feature>
<protein>
    <submittedName>
        <fullName evidence="2">Methyltransferase domain-containing protein</fullName>
    </submittedName>
</protein>
<dbReference type="CDD" id="cd02440">
    <property type="entry name" value="AdoMet_MTases"/>
    <property type="match status" value="1"/>
</dbReference>
<dbReference type="InterPro" id="IPR029063">
    <property type="entry name" value="SAM-dependent_MTases_sf"/>
</dbReference>
<dbReference type="EMBL" id="RCZK01000006">
    <property type="protein sequence ID" value="TPG12354.1"/>
    <property type="molecule type" value="Genomic_DNA"/>
</dbReference>
<dbReference type="InterPro" id="IPR013216">
    <property type="entry name" value="Methyltransf_11"/>
</dbReference>
<dbReference type="Gene3D" id="3.40.50.150">
    <property type="entry name" value="Vaccinia Virus protein VP39"/>
    <property type="match status" value="1"/>
</dbReference>
<dbReference type="SUPFAM" id="SSF53335">
    <property type="entry name" value="S-adenosyl-L-methionine-dependent methyltransferases"/>
    <property type="match status" value="1"/>
</dbReference>
<dbReference type="GO" id="GO:0008757">
    <property type="term" value="F:S-adenosylmethionine-dependent methyltransferase activity"/>
    <property type="evidence" value="ECO:0007669"/>
    <property type="project" value="InterPro"/>
</dbReference>
<evidence type="ECO:0000313" key="2">
    <source>
        <dbReference type="EMBL" id="TPG12354.1"/>
    </source>
</evidence>
<dbReference type="PANTHER" id="PTHR43861:SF1">
    <property type="entry name" value="TRANS-ACONITATE 2-METHYLTRANSFERASE"/>
    <property type="match status" value="1"/>
</dbReference>
<gene>
    <name evidence="2" type="ORF">EAH84_09300</name>
</gene>
<dbReference type="OrthoDB" id="9765084at2"/>
<proteinExistence type="predicted"/>
<dbReference type="PANTHER" id="PTHR43861">
    <property type="entry name" value="TRANS-ACONITATE 2-METHYLTRANSFERASE-RELATED"/>
    <property type="match status" value="1"/>
</dbReference>
<organism evidence="2 3">
    <name type="scientific">Sphingomonas oligophenolica</name>
    <dbReference type="NCBI Taxonomy" id="301154"/>
    <lineage>
        <taxon>Bacteria</taxon>
        <taxon>Pseudomonadati</taxon>
        <taxon>Pseudomonadota</taxon>
        <taxon>Alphaproteobacteria</taxon>
        <taxon>Sphingomonadales</taxon>
        <taxon>Sphingomonadaceae</taxon>
        <taxon>Sphingomonas</taxon>
    </lineage>
</organism>
<dbReference type="Proteomes" id="UP000318413">
    <property type="component" value="Unassembled WGS sequence"/>
</dbReference>
<evidence type="ECO:0000259" key="1">
    <source>
        <dbReference type="Pfam" id="PF08241"/>
    </source>
</evidence>
<keyword evidence="2" id="KW-0808">Transferase</keyword>
<evidence type="ECO:0000313" key="3">
    <source>
        <dbReference type="Proteomes" id="UP000318413"/>
    </source>
</evidence>
<name>A0A502CIC6_9SPHN</name>
<accession>A0A502CIC6</accession>
<sequence length="224" mass="22815">MNYWTAASGIVDAFGGGGGGIAEEMIVRTLSPQLPCGAKVVDLGGGDAALALRLAAMGHRVVAVDIDPRMIAIGRARLAAAPAAIAARVAIVEGDAATGRLAAPGDADLVCCHSVLMYEDDPAPLIGTAVALARRGGLVSIAAVSPAAIAMRPGLAGRWREARIALETGDQRHARYAASRNHPRAAVAALLAAAGAPVASWSGIGIFTDHHDRPIDTDEPDELL</sequence>
<keyword evidence="3" id="KW-1185">Reference proteome</keyword>
<dbReference type="AlphaFoldDB" id="A0A502CIC6"/>
<dbReference type="Pfam" id="PF08241">
    <property type="entry name" value="Methyltransf_11"/>
    <property type="match status" value="1"/>
</dbReference>
<keyword evidence="2" id="KW-0489">Methyltransferase</keyword>
<dbReference type="RefSeq" id="WP_140871098.1">
    <property type="nucleotide sequence ID" value="NZ_RCZK01000006.1"/>
</dbReference>
<reference evidence="2 3" key="1">
    <citation type="journal article" date="2019" name="Environ. Microbiol.">
        <title>Species interactions and distinct microbial communities in high Arctic permafrost affected cryosols are associated with the CH4 and CO2 gas fluxes.</title>
        <authorList>
            <person name="Altshuler I."/>
            <person name="Hamel J."/>
            <person name="Turney S."/>
            <person name="Magnuson E."/>
            <person name="Levesque R."/>
            <person name="Greer C."/>
            <person name="Whyte L.G."/>
        </authorList>
    </citation>
    <scope>NUCLEOTIDE SEQUENCE [LARGE SCALE GENOMIC DNA]</scope>
    <source>
        <strain evidence="2 3">S5.1</strain>
    </source>
</reference>